<feature type="transmembrane region" description="Helical" evidence="1">
    <location>
        <begin position="263"/>
        <end position="288"/>
    </location>
</feature>
<dbReference type="InterPro" id="IPR007820">
    <property type="entry name" value="AbrB_fam"/>
</dbReference>
<evidence type="ECO:0000313" key="2">
    <source>
        <dbReference type="EMBL" id="SPJ30498.1"/>
    </source>
</evidence>
<dbReference type="PANTHER" id="PTHR38457">
    <property type="entry name" value="REGULATOR ABRB-RELATED"/>
    <property type="match status" value="1"/>
</dbReference>
<dbReference type="NCBIfam" id="TIGR03082">
    <property type="entry name" value="Gneg_AbrB_dup"/>
    <property type="match status" value="1"/>
</dbReference>
<dbReference type="OrthoDB" id="7157734at2"/>
<keyword evidence="1" id="KW-0472">Membrane</keyword>
<name>A0A2R8CDW9_9RHOB</name>
<evidence type="ECO:0008006" key="4">
    <source>
        <dbReference type="Google" id="ProtNLM"/>
    </source>
</evidence>
<keyword evidence="1" id="KW-1133">Transmembrane helix</keyword>
<keyword evidence="3" id="KW-1185">Reference proteome</keyword>
<dbReference type="PIRSF" id="PIRSF038991">
    <property type="entry name" value="Protein_AbrB"/>
    <property type="match status" value="1"/>
</dbReference>
<accession>A0A2R8CDW9</accession>
<dbReference type="PANTHER" id="PTHR38457:SF1">
    <property type="entry name" value="REGULATOR ABRB-RELATED"/>
    <property type="match status" value="1"/>
</dbReference>
<dbReference type="RefSeq" id="WP_108791024.1">
    <property type="nucleotide sequence ID" value="NZ_ONZG01000011.1"/>
</dbReference>
<feature type="transmembrane region" description="Helical" evidence="1">
    <location>
        <begin position="87"/>
        <end position="109"/>
    </location>
</feature>
<dbReference type="GO" id="GO:0016020">
    <property type="term" value="C:membrane"/>
    <property type="evidence" value="ECO:0007669"/>
    <property type="project" value="InterPro"/>
</dbReference>
<sequence length="353" mass="36739">MDNKFFQLVLILGSGLFGAVLADWIGLPIPYLLGSMAMAATVSLVSYARAGQRLWFPIRLRHAFIAVIGTMIGSTFSSDAFDAAPDLVVTLGAMVLFVAAAQLINYTIFRRLGGLDRVTAMYAAMPGGLIEAVSLGEKAGGDAETLTLQHFVRIVLVIVSVPLLFQLVTGETVGSAAGQTLEKARAELTDTALFLILAVAGALIGPWLKLPAGPLIGPMIVTAVFQATTAIEVNGPASLMNLAQLVVGSGLGANFARSTPRRLLAAFGLGAVSVGLTLALASMFAVLLEKVVPISFQALLISFAPGGVTEMSLVALSLGVAPILVTTHHLFRIILTVTVAGLLTRRASSDGTR</sequence>
<keyword evidence="1" id="KW-0812">Transmembrane</keyword>
<proteinExistence type="predicted"/>
<reference evidence="3" key="1">
    <citation type="submission" date="2018-03" db="EMBL/GenBank/DDBJ databases">
        <authorList>
            <person name="Rodrigo-Torres L."/>
            <person name="Arahal R. D."/>
            <person name="Lucena T."/>
        </authorList>
    </citation>
    <scope>NUCLEOTIDE SEQUENCE [LARGE SCALE GENOMIC DNA]</scope>
    <source>
        <strain evidence="3">CECT 7615</strain>
    </source>
</reference>
<feature type="transmembrane region" description="Helical" evidence="1">
    <location>
        <begin position="62"/>
        <end position="81"/>
    </location>
</feature>
<gene>
    <name evidence="2" type="ORF">TRM7615_04032</name>
</gene>
<feature type="transmembrane region" description="Helical" evidence="1">
    <location>
        <begin position="188"/>
        <end position="208"/>
    </location>
</feature>
<dbReference type="Pfam" id="PF05145">
    <property type="entry name" value="AbrB"/>
    <property type="match status" value="1"/>
</dbReference>
<feature type="transmembrane region" description="Helical" evidence="1">
    <location>
        <begin position="151"/>
        <end position="168"/>
    </location>
</feature>
<dbReference type="GO" id="GO:0010468">
    <property type="term" value="P:regulation of gene expression"/>
    <property type="evidence" value="ECO:0007669"/>
    <property type="project" value="InterPro"/>
</dbReference>
<dbReference type="Proteomes" id="UP000244898">
    <property type="component" value="Unassembled WGS sequence"/>
</dbReference>
<protein>
    <recommendedName>
        <fullName evidence="4">Ammonia monooxygenase</fullName>
    </recommendedName>
</protein>
<dbReference type="EMBL" id="ONZG01000011">
    <property type="protein sequence ID" value="SPJ30498.1"/>
    <property type="molecule type" value="Genomic_DNA"/>
</dbReference>
<dbReference type="InterPro" id="IPR017516">
    <property type="entry name" value="AbrB_dup"/>
</dbReference>
<evidence type="ECO:0000256" key="1">
    <source>
        <dbReference type="SAM" id="Phobius"/>
    </source>
</evidence>
<evidence type="ECO:0000313" key="3">
    <source>
        <dbReference type="Proteomes" id="UP000244898"/>
    </source>
</evidence>
<feature type="transmembrane region" description="Helical" evidence="1">
    <location>
        <begin position="32"/>
        <end position="50"/>
    </location>
</feature>
<organism evidence="2 3">
    <name type="scientific">Falsiruegeria mediterranea M17</name>
    <dbReference type="NCBI Taxonomy" id="1200281"/>
    <lineage>
        <taxon>Bacteria</taxon>
        <taxon>Pseudomonadati</taxon>
        <taxon>Pseudomonadota</taxon>
        <taxon>Alphaproteobacteria</taxon>
        <taxon>Rhodobacterales</taxon>
        <taxon>Roseobacteraceae</taxon>
        <taxon>Falsiruegeria</taxon>
    </lineage>
</organism>
<dbReference type="AlphaFoldDB" id="A0A2R8CDW9"/>